<dbReference type="AlphaFoldDB" id="A0A0B7MCV5"/>
<organism evidence="1 2">
    <name type="scientific">Syntrophaceticus schinkii</name>
    <dbReference type="NCBI Taxonomy" id="499207"/>
    <lineage>
        <taxon>Bacteria</taxon>
        <taxon>Bacillati</taxon>
        <taxon>Bacillota</taxon>
        <taxon>Clostridia</taxon>
        <taxon>Thermoanaerobacterales</taxon>
        <taxon>Thermoanaerobacterales Family III. Incertae Sedis</taxon>
        <taxon>Syntrophaceticus</taxon>
    </lineage>
</organism>
<proteinExistence type="predicted"/>
<evidence type="ECO:0000313" key="1">
    <source>
        <dbReference type="EMBL" id="CEO87905.1"/>
    </source>
</evidence>
<dbReference type="OrthoDB" id="2960107at2"/>
<evidence type="ECO:0000313" key="2">
    <source>
        <dbReference type="Proteomes" id="UP000046155"/>
    </source>
</evidence>
<dbReference type="EMBL" id="CDRZ01000039">
    <property type="protein sequence ID" value="CEO87905.1"/>
    <property type="molecule type" value="Genomic_DNA"/>
</dbReference>
<sequence>MRKLLSVLLMVFFLGVMAVQIVDAKPSVGDLKIKNIGGEILQQGKGIQKGSDILLNDLQIAQENGVIKGKGNIVCNGVETSLELHGKLYPVRGKGYYAGKLVLGDIEATEDYNVLKFKIENKVSDSAHDQYDNGGSTLLSIVLEDRESGEWVRFQQGIDQQIFEIFYKGSNELVANLDMDEDELIEKVVHLLNMHNKAEHGEQIQDSIKVVETGTADTDGNFTVDSPITIQSWTDIPVNFNELDRLFEDLKDPYTNSVNLLDYNLPESLFKGSGWKKDVDIETSPRWNYYARSAQQDGYTITQITAFQHDSRFLDEEGNYFDFDFDIVFWYKHGMIVEYNHYTRAIKVMYYDWGLTLRELQIVQGALEDRNVYIAQTLSGDKLTKRNNDWISYFVTLIPHGDIIVDLWAALTPHSTNDPLGQRVAFIGSNYEEQNEMHGGKVYRSVSGALTQWDLRIEGANTNFVGEINSGDGYVSLMWGYETTVGSNL</sequence>
<accession>A0A0B7MCV5</accession>
<protein>
    <submittedName>
        <fullName evidence="1">Uncharacterized protein</fullName>
    </submittedName>
</protein>
<dbReference type="Proteomes" id="UP000046155">
    <property type="component" value="Unassembled WGS sequence"/>
</dbReference>
<reference evidence="2" key="1">
    <citation type="submission" date="2015-01" db="EMBL/GenBank/DDBJ databases">
        <authorList>
            <person name="Manzoor Shahid"/>
            <person name="Zubair Saima"/>
        </authorList>
    </citation>
    <scope>NUCLEOTIDE SEQUENCE [LARGE SCALE GENOMIC DNA]</scope>
    <source>
        <strain evidence="2">Sp3</strain>
    </source>
</reference>
<gene>
    <name evidence="1" type="ORF">SSCH_1330025</name>
</gene>
<name>A0A0B7MCV5_9FIRM</name>
<dbReference type="RefSeq" id="WP_044664182.1">
    <property type="nucleotide sequence ID" value="NZ_CDRZ01000039.1"/>
</dbReference>
<keyword evidence="2" id="KW-1185">Reference proteome</keyword>